<dbReference type="InterPro" id="IPR029063">
    <property type="entry name" value="SAM-dependent_MTases_sf"/>
</dbReference>
<dbReference type="SUPFAM" id="SSF53335">
    <property type="entry name" value="S-adenosyl-L-methionine-dependent methyltransferases"/>
    <property type="match status" value="1"/>
</dbReference>
<dbReference type="EMBL" id="BSFP01000081">
    <property type="protein sequence ID" value="GLL06915.1"/>
    <property type="molecule type" value="Genomic_DNA"/>
</dbReference>
<keyword evidence="1 4" id="KW-0489">Methyltransferase</keyword>
<evidence type="ECO:0000313" key="5">
    <source>
        <dbReference type="Proteomes" id="UP001143480"/>
    </source>
</evidence>
<dbReference type="Proteomes" id="UP001143480">
    <property type="component" value="Unassembled WGS sequence"/>
</dbReference>
<dbReference type="GO" id="GO:0032259">
    <property type="term" value="P:methylation"/>
    <property type="evidence" value="ECO:0007669"/>
    <property type="project" value="UniProtKB-KW"/>
</dbReference>
<dbReference type="CDD" id="cd02440">
    <property type="entry name" value="AdoMet_MTases"/>
    <property type="match status" value="1"/>
</dbReference>
<dbReference type="PANTHER" id="PTHR44942:SF4">
    <property type="entry name" value="METHYLTRANSFERASE TYPE 11 DOMAIN-CONTAINING PROTEIN"/>
    <property type="match status" value="1"/>
</dbReference>
<dbReference type="AlphaFoldDB" id="A0A9W6KTI3"/>
<name>A0A9W6KTI3_9ACTN</name>
<dbReference type="Pfam" id="PF13649">
    <property type="entry name" value="Methyltransf_25"/>
    <property type="match status" value="1"/>
</dbReference>
<dbReference type="InterPro" id="IPR051052">
    <property type="entry name" value="Diverse_substrate_MTase"/>
</dbReference>
<feature type="domain" description="Methyltransferase" evidence="3">
    <location>
        <begin position="41"/>
        <end position="133"/>
    </location>
</feature>
<reference evidence="4" key="2">
    <citation type="submission" date="2023-01" db="EMBL/GenBank/DDBJ databases">
        <authorList>
            <person name="Sun Q."/>
            <person name="Evtushenko L."/>
        </authorList>
    </citation>
    <scope>NUCLEOTIDE SEQUENCE</scope>
    <source>
        <strain evidence="4">VKM Ac-1321</strain>
    </source>
</reference>
<sequence length="266" mass="28760">MSYANPAALFAGTEAQYLRFRAAHPDVFLDLLTGQRPAGTVLDLGCGPGSIALPLADRGRDVIAVDVNPRMIDAAREAAARRMTRGKVRWQVGDAHDLTGVGPVAGVTIGDAFHWFDRARVLAGLDRLVVPGGFVALVMSFAAGTAKPWWYTVADQVLRRHLGAARHAGPEAMYDPPQGGDHETVLRTSPFNRLTVMRTDQQLRLDLAQVLGNQYTQAYSSPPLFGEHFDDFDRDLSAALCAVEPSGVFVATVQPALIIARRGEDT</sequence>
<evidence type="ECO:0000256" key="2">
    <source>
        <dbReference type="ARBA" id="ARBA00022679"/>
    </source>
</evidence>
<keyword evidence="2" id="KW-0808">Transferase</keyword>
<organism evidence="4 5">
    <name type="scientific">Dactylosporangium matsuzakiense</name>
    <dbReference type="NCBI Taxonomy" id="53360"/>
    <lineage>
        <taxon>Bacteria</taxon>
        <taxon>Bacillati</taxon>
        <taxon>Actinomycetota</taxon>
        <taxon>Actinomycetes</taxon>
        <taxon>Micromonosporales</taxon>
        <taxon>Micromonosporaceae</taxon>
        <taxon>Dactylosporangium</taxon>
    </lineage>
</organism>
<protein>
    <submittedName>
        <fullName evidence="4">Methyltransferase</fullName>
    </submittedName>
</protein>
<comment type="caution">
    <text evidence="4">The sequence shown here is derived from an EMBL/GenBank/DDBJ whole genome shotgun (WGS) entry which is preliminary data.</text>
</comment>
<proteinExistence type="predicted"/>
<gene>
    <name evidence="4" type="ORF">GCM10017581_086650</name>
</gene>
<dbReference type="InterPro" id="IPR041698">
    <property type="entry name" value="Methyltransf_25"/>
</dbReference>
<evidence type="ECO:0000313" key="4">
    <source>
        <dbReference type="EMBL" id="GLL06915.1"/>
    </source>
</evidence>
<dbReference type="Gene3D" id="3.40.50.150">
    <property type="entry name" value="Vaccinia Virus protein VP39"/>
    <property type="match status" value="1"/>
</dbReference>
<keyword evidence="5" id="KW-1185">Reference proteome</keyword>
<dbReference type="RefSeq" id="WP_271190022.1">
    <property type="nucleotide sequence ID" value="NZ_BSFP01000081.1"/>
</dbReference>
<reference evidence="4" key="1">
    <citation type="journal article" date="2014" name="Int. J. Syst. Evol. Microbiol.">
        <title>Complete genome sequence of Corynebacterium casei LMG S-19264T (=DSM 44701T), isolated from a smear-ripened cheese.</title>
        <authorList>
            <consortium name="US DOE Joint Genome Institute (JGI-PGF)"/>
            <person name="Walter F."/>
            <person name="Albersmeier A."/>
            <person name="Kalinowski J."/>
            <person name="Ruckert C."/>
        </authorList>
    </citation>
    <scope>NUCLEOTIDE SEQUENCE</scope>
    <source>
        <strain evidence="4">VKM Ac-1321</strain>
    </source>
</reference>
<evidence type="ECO:0000256" key="1">
    <source>
        <dbReference type="ARBA" id="ARBA00022603"/>
    </source>
</evidence>
<dbReference type="GO" id="GO:0008168">
    <property type="term" value="F:methyltransferase activity"/>
    <property type="evidence" value="ECO:0007669"/>
    <property type="project" value="UniProtKB-KW"/>
</dbReference>
<evidence type="ECO:0000259" key="3">
    <source>
        <dbReference type="Pfam" id="PF13649"/>
    </source>
</evidence>
<accession>A0A9W6KTI3</accession>
<dbReference type="PANTHER" id="PTHR44942">
    <property type="entry name" value="METHYLTRANSF_11 DOMAIN-CONTAINING PROTEIN"/>
    <property type="match status" value="1"/>
</dbReference>